<evidence type="ECO:0000256" key="2">
    <source>
        <dbReference type="ARBA" id="ARBA00012759"/>
    </source>
</evidence>
<evidence type="ECO:0000256" key="5">
    <source>
        <dbReference type="ARBA" id="ARBA00022801"/>
    </source>
</evidence>
<keyword evidence="3" id="KW-0645">Protease</keyword>
<dbReference type="WBParaSite" id="Pan_g20104.t1">
    <property type="protein sequence ID" value="Pan_g20104.t1"/>
    <property type="gene ID" value="Pan_g20104"/>
</dbReference>
<dbReference type="PROSITE" id="PS50802">
    <property type="entry name" value="OTU"/>
    <property type="match status" value="1"/>
</dbReference>
<dbReference type="EC" id="3.4.19.12" evidence="2"/>
<keyword evidence="5" id="KW-0378">Hydrolase</keyword>
<evidence type="ECO:0000313" key="9">
    <source>
        <dbReference type="Proteomes" id="UP000492821"/>
    </source>
</evidence>
<evidence type="ECO:0000313" key="10">
    <source>
        <dbReference type="WBParaSite" id="Pan_g20104.t1"/>
    </source>
</evidence>
<reference evidence="9" key="1">
    <citation type="journal article" date="2013" name="Genetics">
        <title>The draft genome and transcriptome of Panagrellus redivivus are shaped by the harsh demands of a free-living lifestyle.</title>
        <authorList>
            <person name="Srinivasan J."/>
            <person name="Dillman A.R."/>
            <person name="Macchietto M.G."/>
            <person name="Heikkinen L."/>
            <person name="Lakso M."/>
            <person name="Fracchia K.M."/>
            <person name="Antoshechkin I."/>
            <person name="Mortazavi A."/>
            <person name="Wong G."/>
            <person name="Sternberg P.W."/>
        </authorList>
    </citation>
    <scope>NUCLEOTIDE SEQUENCE [LARGE SCALE GENOMIC DNA]</scope>
    <source>
        <strain evidence="9">MT8872</strain>
    </source>
</reference>
<dbReference type="SUPFAM" id="SSF54001">
    <property type="entry name" value="Cysteine proteinases"/>
    <property type="match status" value="1"/>
</dbReference>
<dbReference type="Pfam" id="PF10275">
    <property type="entry name" value="Peptidase_C65"/>
    <property type="match status" value="1"/>
</dbReference>
<dbReference type="GO" id="GO:0006508">
    <property type="term" value="P:proteolysis"/>
    <property type="evidence" value="ECO:0007669"/>
    <property type="project" value="UniProtKB-KW"/>
</dbReference>
<dbReference type="InterPro" id="IPR038765">
    <property type="entry name" value="Papain-like_cys_pep_sf"/>
</dbReference>
<dbReference type="Gene3D" id="3.30.200.60">
    <property type="entry name" value="Peptidase C65 Otubain, subdomain 1"/>
    <property type="match status" value="1"/>
</dbReference>
<keyword evidence="6" id="KW-0788">Thiol protease</keyword>
<evidence type="ECO:0000259" key="8">
    <source>
        <dbReference type="PROSITE" id="PS50802"/>
    </source>
</evidence>
<dbReference type="GO" id="GO:0004843">
    <property type="term" value="F:cysteine-type deubiquitinase activity"/>
    <property type="evidence" value="ECO:0007669"/>
    <property type="project" value="UniProtKB-EC"/>
</dbReference>
<feature type="domain" description="OTU" evidence="8">
    <location>
        <begin position="95"/>
        <end position="292"/>
    </location>
</feature>
<keyword evidence="9" id="KW-1185">Reference proteome</keyword>
<dbReference type="GO" id="GO:0043130">
    <property type="term" value="F:ubiquitin binding"/>
    <property type="evidence" value="ECO:0007669"/>
    <property type="project" value="TreeGrafter"/>
</dbReference>
<dbReference type="Gene3D" id="1.20.1300.20">
    <property type="entry name" value="Peptidase C65 Otubain, subdomain 2"/>
    <property type="match status" value="1"/>
</dbReference>
<dbReference type="PANTHER" id="PTHR12931:SF15">
    <property type="entry name" value="UBIQUITIN THIOESTERASE OTUBAIN-LIKE"/>
    <property type="match status" value="1"/>
</dbReference>
<dbReference type="GO" id="GO:0005634">
    <property type="term" value="C:nucleus"/>
    <property type="evidence" value="ECO:0007669"/>
    <property type="project" value="TreeGrafter"/>
</dbReference>
<accession>A0A7E4ZVP9</accession>
<dbReference type="GO" id="GO:0071108">
    <property type="term" value="P:protein K48-linked deubiquitination"/>
    <property type="evidence" value="ECO:0007669"/>
    <property type="project" value="TreeGrafter"/>
</dbReference>
<keyword evidence="4" id="KW-0833">Ubl conjugation pathway</keyword>
<evidence type="ECO:0000256" key="7">
    <source>
        <dbReference type="SAM" id="MobiDB-lite"/>
    </source>
</evidence>
<dbReference type="InterPro" id="IPR019400">
    <property type="entry name" value="Peptidase_C65_otubain"/>
</dbReference>
<proteinExistence type="predicted"/>
<comment type="catalytic activity">
    <reaction evidence="1">
        <text>Thiol-dependent hydrolysis of ester, thioester, amide, peptide and isopeptide bonds formed by the C-terminal Gly of ubiquitin (a 76-residue protein attached to proteins as an intracellular targeting signal).</text>
        <dbReference type="EC" id="3.4.19.12"/>
    </reaction>
</comment>
<reference evidence="10" key="2">
    <citation type="submission" date="2020-10" db="UniProtKB">
        <authorList>
            <consortium name="WormBaseParasite"/>
        </authorList>
    </citation>
    <scope>IDENTIFICATION</scope>
</reference>
<protein>
    <recommendedName>
        <fullName evidence="2">ubiquitinyl hydrolase 1</fullName>
        <ecNumber evidence="2">3.4.19.12</ecNumber>
    </recommendedName>
</protein>
<dbReference type="InterPro" id="IPR042467">
    <property type="entry name" value="Peptidase_C65_otubain_sub2"/>
</dbReference>
<dbReference type="PANTHER" id="PTHR12931">
    <property type="entry name" value="UBIQUITIN THIOLESTERASE PROTEIN OTUB"/>
    <property type="match status" value="1"/>
</dbReference>
<name>A0A7E4ZVP9_PANRE</name>
<feature type="region of interest" description="Disordered" evidence="7">
    <location>
        <begin position="1"/>
        <end position="22"/>
    </location>
</feature>
<sequence>MSSEKSNPSELASLPEETAAQVSADETLAQQLANHEQAMYEQNQLTIQSIEEDIRNTQALVGKKLTLQEGLINEYVPETSPEYYHKAIDLSHTYSHIRKIRGDGNCFYRAVLTTILERVLEHRDELEPLITLVKSWRARLLAFGFPELTTGDFCDAMETLLESIRDNLKNESLLLDDLNQESIANYYVAFLRLIASGFLNENEDTYAGFIEGGRTLKEYCREEIEPMWKDCDHMSILALVNALATSLRIVYMDRSQAPDGGWHHDILADNVTGEPKLILLFRPGHYDLLYRKSAPGST</sequence>
<dbReference type="InterPro" id="IPR003323">
    <property type="entry name" value="OTU_dom"/>
</dbReference>
<evidence type="ECO:0000256" key="3">
    <source>
        <dbReference type="ARBA" id="ARBA00022670"/>
    </source>
</evidence>
<organism evidence="9 10">
    <name type="scientific">Panagrellus redivivus</name>
    <name type="common">Microworm</name>
    <dbReference type="NCBI Taxonomy" id="6233"/>
    <lineage>
        <taxon>Eukaryota</taxon>
        <taxon>Metazoa</taxon>
        <taxon>Ecdysozoa</taxon>
        <taxon>Nematoda</taxon>
        <taxon>Chromadorea</taxon>
        <taxon>Rhabditida</taxon>
        <taxon>Tylenchina</taxon>
        <taxon>Panagrolaimomorpha</taxon>
        <taxon>Panagrolaimoidea</taxon>
        <taxon>Panagrolaimidae</taxon>
        <taxon>Panagrellus</taxon>
    </lineage>
</organism>
<evidence type="ECO:0000256" key="4">
    <source>
        <dbReference type="ARBA" id="ARBA00022786"/>
    </source>
</evidence>
<dbReference type="CDD" id="cd22749">
    <property type="entry name" value="Otubain_C65"/>
    <property type="match status" value="1"/>
</dbReference>
<dbReference type="AlphaFoldDB" id="A0A7E4ZVP9"/>
<evidence type="ECO:0000256" key="6">
    <source>
        <dbReference type="ARBA" id="ARBA00022807"/>
    </source>
</evidence>
<dbReference type="Proteomes" id="UP000492821">
    <property type="component" value="Unassembled WGS sequence"/>
</dbReference>
<dbReference type="InterPro" id="IPR042468">
    <property type="entry name" value="Peptidase_C65_otubain_sub1"/>
</dbReference>
<feature type="compositionally biased region" description="Polar residues" evidence="7">
    <location>
        <begin position="1"/>
        <end position="10"/>
    </location>
</feature>
<evidence type="ECO:0000256" key="1">
    <source>
        <dbReference type="ARBA" id="ARBA00000707"/>
    </source>
</evidence>